<evidence type="ECO:0000313" key="5">
    <source>
        <dbReference type="EMBL" id="MBS7455521.1"/>
    </source>
</evidence>
<dbReference type="GO" id="GO:0016628">
    <property type="term" value="F:oxidoreductase activity, acting on the CH-CH group of donors, NAD or NADP as acceptor"/>
    <property type="evidence" value="ECO:0007669"/>
    <property type="project" value="InterPro"/>
</dbReference>
<dbReference type="SMART" id="SM00829">
    <property type="entry name" value="PKS_ER"/>
    <property type="match status" value="1"/>
</dbReference>
<dbReference type="Gene3D" id="3.90.180.10">
    <property type="entry name" value="Medium-chain alcohol dehydrogenases, catalytic domain"/>
    <property type="match status" value="1"/>
</dbReference>
<dbReference type="InterPro" id="IPR045010">
    <property type="entry name" value="MDR_fam"/>
</dbReference>
<dbReference type="RefSeq" id="WP_211925119.1">
    <property type="nucleotide sequence ID" value="NZ_JAGQFT020000001.1"/>
</dbReference>
<dbReference type="Pfam" id="PF16884">
    <property type="entry name" value="ADH_N_2"/>
    <property type="match status" value="1"/>
</dbReference>
<feature type="region of interest" description="Disordered" evidence="2">
    <location>
        <begin position="1"/>
        <end position="27"/>
    </location>
</feature>
<name>A0A8J7VQH9_9GAMM</name>
<dbReference type="EMBL" id="JAGQFT020000001">
    <property type="protein sequence ID" value="MBS7455521.1"/>
    <property type="molecule type" value="Genomic_DNA"/>
</dbReference>
<dbReference type="Gene3D" id="3.40.50.720">
    <property type="entry name" value="NAD(P)-binding Rossmann-like Domain"/>
    <property type="match status" value="1"/>
</dbReference>
<reference evidence="4" key="2">
    <citation type="submission" date="2021-04" db="EMBL/GenBank/DDBJ databases">
        <authorList>
            <person name="Karlyshev A.V."/>
        </authorList>
    </citation>
    <scope>NUCLEOTIDE SEQUENCE</scope>
    <source>
        <strain evidence="4">LMG 29479</strain>
    </source>
</reference>
<keyword evidence="1" id="KW-0560">Oxidoreductase</keyword>
<dbReference type="SUPFAM" id="SSF51735">
    <property type="entry name" value="NAD(P)-binding Rossmann-fold domains"/>
    <property type="match status" value="1"/>
</dbReference>
<reference evidence="5 6" key="1">
    <citation type="journal article" date="2021" name="Microbiol. Resour. Announc.">
        <title>Draft Genome Sequence of Coralloluteibacterium stylophorae LMG 29479T.</title>
        <authorList>
            <person name="Karlyshev A.V."/>
            <person name="Kudryashova E.B."/>
            <person name="Ariskina E.V."/>
            <person name="Conroy A.P."/>
            <person name="Abidueva E.Y."/>
        </authorList>
    </citation>
    <scope>NUCLEOTIDE SEQUENCE [LARGE SCALE GENOMIC DNA]</scope>
    <source>
        <strain evidence="5 6">LMG 29479</strain>
    </source>
</reference>
<gene>
    <name evidence="5" type="ORF">KB893_000020</name>
    <name evidence="4" type="ORF">KB893_01245</name>
</gene>
<dbReference type="AlphaFoldDB" id="A0A8J7VQH9"/>
<dbReference type="PANTHER" id="PTHR43205:SF7">
    <property type="entry name" value="PROSTAGLANDIN REDUCTASE 1"/>
    <property type="match status" value="1"/>
</dbReference>
<dbReference type="EMBL" id="JAGQFT010000004">
    <property type="protein sequence ID" value="MBR0561150.1"/>
    <property type="molecule type" value="Genomic_DNA"/>
</dbReference>
<dbReference type="CDD" id="cd05288">
    <property type="entry name" value="PGDH"/>
    <property type="match status" value="1"/>
</dbReference>
<evidence type="ECO:0000313" key="4">
    <source>
        <dbReference type="EMBL" id="MBR0561150.1"/>
    </source>
</evidence>
<protein>
    <submittedName>
        <fullName evidence="4">NADP-dependent oxidoreductase</fullName>
    </submittedName>
</protein>
<organism evidence="4">
    <name type="scientific">Coralloluteibacterium stylophorae</name>
    <dbReference type="NCBI Taxonomy" id="1776034"/>
    <lineage>
        <taxon>Bacteria</taxon>
        <taxon>Pseudomonadati</taxon>
        <taxon>Pseudomonadota</taxon>
        <taxon>Gammaproteobacteria</taxon>
        <taxon>Lysobacterales</taxon>
        <taxon>Lysobacteraceae</taxon>
        <taxon>Coralloluteibacterium</taxon>
    </lineage>
</organism>
<evidence type="ECO:0000256" key="2">
    <source>
        <dbReference type="SAM" id="MobiDB-lite"/>
    </source>
</evidence>
<evidence type="ECO:0000313" key="6">
    <source>
        <dbReference type="Proteomes" id="UP000675747"/>
    </source>
</evidence>
<evidence type="ECO:0000259" key="3">
    <source>
        <dbReference type="SMART" id="SM00829"/>
    </source>
</evidence>
<dbReference type="InterPro" id="IPR013149">
    <property type="entry name" value="ADH-like_C"/>
</dbReference>
<keyword evidence="6" id="KW-1185">Reference proteome</keyword>
<dbReference type="InterPro" id="IPR041694">
    <property type="entry name" value="ADH_N_2"/>
</dbReference>
<dbReference type="PANTHER" id="PTHR43205">
    <property type="entry name" value="PROSTAGLANDIN REDUCTASE"/>
    <property type="match status" value="1"/>
</dbReference>
<sequence>MSASAPARRNRRIVLAKRPEGAPQTDDFRLEEAPLPEPREGQVLLRTLFLSLDPYMRGRMNAGRSYAKPVEVGAVMEGGTVAEVVASEAAELQPGDLVLAHGGWQAFSLARPEHLRRLDPDLAPPSTALGVLGMPGFTAYSGLKVIGKPREGETLVVAAATGPVGSAVGQIARILGLRAVGIAGGERKCRALTEEFGFDAAVDHRADDFPERLRAACPDGVDIYFENVGGPVLEAVLPLLNDHARIPVCGLVSQYNASSPPPGPDRSPALMGAILTRQLTVRGFIQTQFVDALQEPFLKEMGAWVREGRVRYREDIVDGLENAPEAFIGMLGGANFGKQLVRVAEPMGTTRAAG</sequence>
<accession>A0A8J7VQH9</accession>
<evidence type="ECO:0000256" key="1">
    <source>
        <dbReference type="ARBA" id="ARBA00023002"/>
    </source>
</evidence>
<dbReference type="InterPro" id="IPR011032">
    <property type="entry name" value="GroES-like_sf"/>
</dbReference>
<dbReference type="InterPro" id="IPR036291">
    <property type="entry name" value="NAD(P)-bd_dom_sf"/>
</dbReference>
<dbReference type="Proteomes" id="UP000675747">
    <property type="component" value="Unassembled WGS sequence"/>
</dbReference>
<dbReference type="InterPro" id="IPR020843">
    <property type="entry name" value="ER"/>
</dbReference>
<feature type="domain" description="Enoyl reductase (ER)" evidence="3">
    <location>
        <begin position="24"/>
        <end position="341"/>
    </location>
</feature>
<dbReference type="FunFam" id="3.40.50.720:FF:000121">
    <property type="entry name" value="Prostaglandin reductase 2"/>
    <property type="match status" value="1"/>
</dbReference>
<proteinExistence type="predicted"/>
<comment type="caution">
    <text evidence="4">The sequence shown here is derived from an EMBL/GenBank/DDBJ whole genome shotgun (WGS) entry which is preliminary data.</text>
</comment>
<dbReference type="SUPFAM" id="SSF50129">
    <property type="entry name" value="GroES-like"/>
    <property type="match status" value="2"/>
</dbReference>
<dbReference type="Pfam" id="PF00107">
    <property type="entry name" value="ADH_zinc_N"/>
    <property type="match status" value="1"/>
</dbReference>